<sequence>MNAKHLGVGSRERVWAVKGLPVSLTLHATNDATCDLFGANVSLAYLSARAARASRFVSFEEMLLSMPVVAGLCANESSSRLGRQCDNQRRKTHYISAEATQATAPLARARPASHDPSARRSQLGSAATNQRQASRRILEAAIFSSPPATSHICTSTRPPYHDAPTHHAKHLFSIGIPGDQCHSFTIVDSDNRIDRPAASRCPETPSTSRPLPLGPCDALRLSALRPEPEPSCAQSRALKARGGSASAATRRLPGLHGHLARALPACYGADEPRGRAPLGPASETPAQAASMPTQVPLLLERTSSPSRLSLVGVVGRWSTRVGGTRAPTLPLEDLVINGVNGASAAGHEQVAPDKGKAPATASHHDAVNGGDSVGAAAPSGDQLSRMNDLPDEIVHITQGFVPLSLLLTRLAQVSHNSLQEKVAELAKMPIPGAAVNGNATYNSSGPDDNSNENLRKKASLASFAQDMHGKWLKALVIAEWSRKAGAVSKLIDLKFHIDQQRILYDATLDNVVNLKRDLTFARMPSPDLKTALQVLSTGSAPWIPDLGYLDPPPMTPTEEFKWFNDLNTLLSLRLNLEDYDKIPYAFRNYEIGSGRVTFKVDGEFEVDLTIADEDFDKQFWFIDFRYAFTPSASSLSDSLRSYLEGCVNDALSKDGLVGCYNFLHEFVLTCKINELKRQALLLSRGSWTGTLAVEPLNRSLAIQYWTPRTAITGTKSWVLIAINSGRQADGKPDPKSSSFLSAKWYRDSKEVKDVEIDLNVQHLSAESLLSNIVGRHIQSILTNTHDKLLSAARYKNRQASMVLDVSTSDPAASYLATQIGENNRACLLVEPTTGAFAVKPHSKFTVQYEHQLNTGKNPAEDGVACLENARCAIMEDDISRRGSSMGWFTRKAPLTIEEIKSATKLREWTRAIWLQKDGWGASWFVGVFLGLGGDEWWLLEASAMPVSTLEHGLHANESLRNRDETNRPVKFKAKLALDKGYPDRGEEFWNNLALFATGIMTQSIDMRELLRHRIKNKSSAGAEVSLPHQVRIPCVKISLSALFPAMVSDTYQARSRSNSSGSDSGVKDAALSHLMQKYAGAALESKQAWAEDMVTINFKGIQSMRRPGEETKEGDTPTGVLVCESEAVIRVRRPSQLAALRNLMNRDVSYNVPRGEFSLRLRRPVGGPLLDTLKTRIKSIDRFINFFEALEKASGVITREAITLKFVAFSYSELPSTPPASGEDGQDDAPTTPPRRWRVGLDLSKDDIDIRIEDGNPHLRVVDLMRKLVNTDGGIGALMAWLPASLPALRAIDDMQSQWDSLTAEKRGRVEVSMKSIAWMSIAYTLPSPDSGGKDAQKRVTLEVRLKPKQGEAWWHVWRSDPGTKASPEDEFTKALKPVWASRGQGWLGLTTGAAGKPSGGVVGMLSAVDEAIRGAAQQVAAATTADGAKIKKEGGQQQEVVILD</sequence>
<dbReference type="Pfam" id="PF26204">
    <property type="entry name" value="Med14_fung"/>
    <property type="match status" value="1"/>
</dbReference>
<feature type="region of interest" description="Disordered" evidence="10">
    <location>
        <begin position="271"/>
        <end position="291"/>
    </location>
</feature>
<evidence type="ECO:0000313" key="13">
    <source>
        <dbReference type="EMBL" id="PWI67521.1"/>
    </source>
</evidence>
<comment type="function">
    <text evidence="9">Component of the Mediator complex, a coactivator involved in the regulated transcription of nearly all RNA polymerase II-dependent genes. Mediator functions as a bridge to convey information from gene-specific regulatory proteins to the basal RNA polymerase II transcription machinery. Mediator is recruited to promoters by direct interactions with regulatory proteins and serves as a scaffold for the assembly of a functional preinitiation complex with RNA polymerase II and the general transcription factors.</text>
</comment>
<reference evidence="13 14" key="2">
    <citation type="journal article" date="2016" name="Front. Microbiol.">
        <title>Genome and transcriptome sequences reveal the specific parasitism of the nematophagous Purpureocillium lilacinum 36-1.</title>
        <authorList>
            <person name="Xie J."/>
            <person name="Li S."/>
            <person name="Mo C."/>
            <person name="Xiao X."/>
            <person name="Peng D."/>
            <person name="Wang G."/>
            <person name="Xiao Y."/>
        </authorList>
    </citation>
    <scope>NUCLEOTIDE SEQUENCE [LARGE SCALE GENOMIC DNA]</scope>
    <source>
        <strain evidence="13 14">36-1</strain>
    </source>
</reference>
<feature type="compositionally biased region" description="Low complexity" evidence="10">
    <location>
        <begin position="240"/>
        <end position="251"/>
    </location>
</feature>
<dbReference type="InterPro" id="IPR055122">
    <property type="entry name" value="Med14_N"/>
</dbReference>
<dbReference type="GO" id="GO:0003712">
    <property type="term" value="F:transcription coregulator activity"/>
    <property type="evidence" value="ECO:0007669"/>
    <property type="project" value="UniProtKB-UniRule"/>
</dbReference>
<evidence type="ECO:0000313" key="12">
    <source>
        <dbReference type="EMBL" id="KAK4088685.1"/>
    </source>
</evidence>
<dbReference type="Proteomes" id="UP001287286">
    <property type="component" value="Unassembled WGS sequence"/>
</dbReference>
<comment type="subunit">
    <text evidence="9">Component of the Mediator complex.</text>
</comment>
<keyword evidence="7 9" id="KW-0539">Nucleus</keyword>
<dbReference type="EMBL" id="LCWV01000018">
    <property type="protein sequence ID" value="PWI67521.1"/>
    <property type="molecule type" value="Genomic_DNA"/>
</dbReference>
<evidence type="ECO:0000256" key="8">
    <source>
        <dbReference type="ARBA" id="ARBA00032007"/>
    </source>
</evidence>
<evidence type="ECO:0000256" key="4">
    <source>
        <dbReference type="ARBA" id="ARBA00023015"/>
    </source>
</evidence>
<dbReference type="EMBL" id="JAWRVI010000023">
    <property type="protein sequence ID" value="KAK4088685.1"/>
    <property type="molecule type" value="Genomic_DNA"/>
</dbReference>
<feature type="region of interest" description="Disordered" evidence="10">
    <location>
        <begin position="349"/>
        <end position="383"/>
    </location>
</feature>
<feature type="region of interest" description="Disordered" evidence="10">
    <location>
        <begin position="1216"/>
        <end position="1238"/>
    </location>
</feature>
<dbReference type="GO" id="GO:0006357">
    <property type="term" value="P:regulation of transcription by RNA polymerase II"/>
    <property type="evidence" value="ECO:0007669"/>
    <property type="project" value="InterPro"/>
</dbReference>
<protein>
    <recommendedName>
        <fullName evidence="3 9">Mediator of RNA polymerase II transcription subunit 14</fullName>
    </recommendedName>
    <alternativeName>
        <fullName evidence="8 9">Mediator complex subunit 14</fullName>
    </alternativeName>
</protein>
<dbReference type="GO" id="GO:0016592">
    <property type="term" value="C:mediator complex"/>
    <property type="evidence" value="ECO:0007669"/>
    <property type="project" value="UniProtKB-UniRule"/>
</dbReference>
<dbReference type="GO" id="GO:0070847">
    <property type="term" value="C:core mediator complex"/>
    <property type="evidence" value="ECO:0007669"/>
    <property type="project" value="TreeGrafter"/>
</dbReference>
<feature type="region of interest" description="Disordered" evidence="10">
    <location>
        <begin position="97"/>
        <end position="131"/>
    </location>
</feature>
<feature type="compositionally biased region" description="Basic and acidic residues" evidence="10">
    <location>
        <begin position="350"/>
        <end position="366"/>
    </location>
</feature>
<gene>
    <name evidence="13" type="ORF">PCL_02875</name>
    <name evidence="12" type="ORF">Purlil1_6896</name>
</gene>
<evidence type="ECO:0000313" key="14">
    <source>
        <dbReference type="Proteomes" id="UP000245956"/>
    </source>
</evidence>
<evidence type="ECO:0000256" key="1">
    <source>
        <dbReference type="ARBA" id="ARBA00004123"/>
    </source>
</evidence>
<keyword evidence="15" id="KW-1185">Reference proteome</keyword>
<keyword evidence="4 9" id="KW-0805">Transcription regulation</keyword>
<feature type="domain" description="Mediator complex subunit MED14 N-terminal" evidence="11">
    <location>
        <begin position="400"/>
        <end position="612"/>
    </location>
</feature>
<evidence type="ECO:0000256" key="10">
    <source>
        <dbReference type="SAM" id="MobiDB-lite"/>
    </source>
</evidence>
<reference evidence="13" key="1">
    <citation type="submission" date="2015-05" db="EMBL/GenBank/DDBJ databases">
        <authorList>
            <person name="Wang D.B."/>
            <person name="Wang M."/>
        </authorList>
    </citation>
    <scope>NUCLEOTIDE SEQUENCE</scope>
    <source>
        <strain evidence="13">36-1</strain>
    </source>
</reference>
<reference evidence="12" key="3">
    <citation type="submission" date="2023-11" db="EMBL/GenBank/DDBJ databases">
        <authorList>
            <person name="Beijen E."/>
            <person name="Ohm R.A."/>
        </authorList>
    </citation>
    <scope>NUCLEOTIDE SEQUENCE</scope>
    <source>
        <strain evidence="12">CBS 150709</strain>
    </source>
</reference>
<evidence type="ECO:0000256" key="7">
    <source>
        <dbReference type="ARBA" id="ARBA00023242"/>
    </source>
</evidence>
<dbReference type="PANTHER" id="PTHR12809:SF2">
    <property type="entry name" value="MEDIATOR OF RNA POLYMERASE II TRANSCRIPTION SUBUNIT 14"/>
    <property type="match status" value="1"/>
</dbReference>
<feature type="compositionally biased region" description="Polar residues" evidence="10">
    <location>
        <begin position="119"/>
        <end position="131"/>
    </location>
</feature>
<organism evidence="13 14">
    <name type="scientific">Purpureocillium lilacinum</name>
    <name type="common">Paecilomyces lilacinus</name>
    <dbReference type="NCBI Taxonomy" id="33203"/>
    <lineage>
        <taxon>Eukaryota</taxon>
        <taxon>Fungi</taxon>
        <taxon>Dikarya</taxon>
        <taxon>Ascomycota</taxon>
        <taxon>Pezizomycotina</taxon>
        <taxon>Sordariomycetes</taxon>
        <taxon>Hypocreomycetidae</taxon>
        <taxon>Hypocreales</taxon>
        <taxon>Ophiocordycipitaceae</taxon>
        <taxon>Purpureocillium</taxon>
    </lineage>
</organism>
<comment type="subcellular location">
    <subcellularLocation>
        <location evidence="1 9">Nucleus</location>
    </subcellularLocation>
</comment>
<evidence type="ECO:0000256" key="2">
    <source>
        <dbReference type="ARBA" id="ARBA00007813"/>
    </source>
</evidence>
<dbReference type="Pfam" id="PF08638">
    <property type="entry name" value="Med14"/>
    <property type="match status" value="1"/>
</dbReference>
<keyword evidence="5 9" id="KW-0010">Activator</keyword>
<dbReference type="Proteomes" id="UP000245956">
    <property type="component" value="Unassembled WGS sequence"/>
</dbReference>
<keyword evidence="6 9" id="KW-0804">Transcription</keyword>
<evidence type="ECO:0000259" key="11">
    <source>
        <dbReference type="Pfam" id="PF08638"/>
    </source>
</evidence>
<evidence type="ECO:0000256" key="3">
    <source>
        <dbReference type="ARBA" id="ARBA00019619"/>
    </source>
</evidence>
<proteinExistence type="inferred from homology"/>
<evidence type="ECO:0000256" key="5">
    <source>
        <dbReference type="ARBA" id="ARBA00023159"/>
    </source>
</evidence>
<accession>A0A2U3DZ29</accession>
<name>A0A2U3DZ29_PURLI</name>
<comment type="similarity">
    <text evidence="2 9">Belongs to the Mediator complex subunit 14 family.</text>
</comment>
<feature type="region of interest" description="Disordered" evidence="10">
    <location>
        <begin position="227"/>
        <end position="252"/>
    </location>
</feature>
<reference evidence="12 15" key="4">
    <citation type="journal article" date="2024" name="Microbiol. Resour. Announc.">
        <title>Genome annotations for the ascomycete fungi Trichoderma harzianum, Trichoderma aggressivum, and Purpureocillium lilacinum.</title>
        <authorList>
            <person name="Beijen E.P.W."/>
            <person name="Ohm R.A."/>
        </authorList>
    </citation>
    <scope>NUCLEOTIDE SEQUENCE [LARGE SCALE GENOMIC DNA]</scope>
    <source>
        <strain evidence="12 15">CBS 150709</strain>
    </source>
</reference>
<comment type="caution">
    <text evidence="13">The sequence shown here is derived from an EMBL/GenBank/DDBJ whole genome shotgun (WGS) entry which is preliminary data.</text>
</comment>
<dbReference type="PANTHER" id="PTHR12809">
    <property type="entry name" value="MEDIATOR COMPLEX SUBUNIT"/>
    <property type="match status" value="1"/>
</dbReference>
<evidence type="ECO:0000256" key="6">
    <source>
        <dbReference type="ARBA" id="ARBA00023163"/>
    </source>
</evidence>
<evidence type="ECO:0000313" key="15">
    <source>
        <dbReference type="Proteomes" id="UP001287286"/>
    </source>
</evidence>
<evidence type="ECO:0000256" key="9">
    <source>
        <dbReference type="RuleBase" id="RU365082"/>
    </source>
</evidence>
<dbReference type="InterPro" id="IPR013947">
    <property type="entry name" value="Mediator_Med14"/>
</dbReference>